<proteinExistence type="predicted"/>
<keyword evidence="2" id="KW-1185">Reference proteome</keyword>
<dbReference type="Proteomes" id="UP000604046">
    <property type="component" value="Unassembled WGS sequence"/>
</dbReference>
<evidence type="ECO:0000313" key="2">
    <source>
        <dbReference type="Proteomes" id="UP000604046"/>
    </source>
</evidence>
<dbReference type="AlphaFoldDB" id="A0A812I8T0"/>
<evidence type="ECO:0000313" key="1">
    <source>
        <dbReference type="EMBL" id="CAE7029265.1"/>
    </source>
</evidence>
<comment type="caution">
    <text evidence="1">The sequence shown here is derived from an EMBL/GenBank/DDBJ whole genome shotgun (WGS) entry which is preliminary data.</text>
</comment>
<reference evidence="1" key="1">
    <citation type="submission" date="2021-02" db="EMBL/GenBank/DDBJ databases">
        <authorList>
            <person name="Dougan E. K."/>
            <person name="Rhodes N."/>
            <person name="Thang M."/>
            <person name="Chan C."/>
        </authorList>
    </citation>
    <scope>NUCLEOTIDE SEQUENCE</scope>
</reference>
<organism evidence="1 2">
    <name type="scientific">Symbiodinium natans</name>
    <dbReference type="NCBI Taxonomy" id="878477"/>
    <lineage>
        <taxon>Eukaryota</taxon>
        <taxon>Sar</taxon>
        <taxon>Alveolata</taxon>
        <taxon>Dinophyceae</taxon>
        <taxon>Suessiales</taxon>
        <taxon>Symbiodiniaceae</taxon>
        <taxon>Symbiodinium</taxon>
    </lineage>
</organism>
<gene>
    <name evidence="1" type="ORF">SNAT2548_LOCUS3512</name>
</gene>
<dbReference type="EMBL" id="CAJNDS010000213">
    <property type="protein sequence ID" value="CAE7029265.1"/>
    <property type="molecule type" value="Genomic_DNA"/>
</dbReference>
<sequence>MVSWKTVQDSKGRTKTEYETLWKVDEMNDDLGTSADNPDVSTVRMPPGVELVFFGDVCEYSVHASVGPMDKFGLRAGKTANQVPLKILVDGKSYGGIEWGIDGSNAAALESSVICPAWLIPAAMTLNDKKPPRHAFEFAFKHDLSFKYELPVNGVMKECEVKVTYPILKSVDDCMCIVKDVKEKAMAIVCRGLLPGETLRNKKRGATIEGEADQKVATEPMQLSTKVGAGAAVMQALNKKSGASAAAGSLVLKTPKDARHLVK</sequence>
<accession>A0A812I8T0</accession>
<name>A0A812I8T0_9DINO</name>
<protein>
    <submittedName>
        <fullName evidence="1">Uncharacterized protein</fullName>
    </submittedName>
</protein>